<evidence type="ECO:0000256" key="5">
    <source>
        <dbReference type="ARBA" id="ARBA00022846"/>
    </source>
</evidence>
<evidence type="ECO:0000256" key="2">
    <source>
        <dbReference type="ARBA" id="ARBA00022490"/>
    </source>
</evidence>
<evidence type="ECO:0000256" key="3">
    <source>
        <dbReference type="ARBA" id="ARBA00022574"/>
    </source>
</evidence>
<evidence type="ECO:0000256" key="13">
    <source>
        <dbReference type="SAM" id="MobiDB-lite"/>
    </source>
</evidence>
<feature type="compositionally biased region" description="Basic and acidic residues" evidence="13">
    <location>
        <begin position="891"/>
        <end position="904"/>
    </location>
</feature>
<feature type="compositionally biased region" description="Acidic residues" evidence="13">
    <location>
        <begin position="881"/>
        <end position="890"/>
    </location>
</feature>
<keyword evidence="4" id="KW-0677">Repeat</keyword>
<dbReference type="Gene3D" id="2.130.10.10">
    <property type="entry name" value="YVTN repeat-like/Quinoprotein amine dehydrogenase"/>
    <property type="match status" value="2"/>
</dbReference>
<dbReference type="InterPro" id="IPR001680">
    <property type="entry name" value="WD40_rpt"/>
</dbReference>
<feature type="repeat" description="WD" evidence="12">
    <location>
        <begin position="769"/>
        <end position="810"/>
    </location>
</feature>
<dbReference type="PANTHER" id="PTHR12442">
    <property type="entry name" value="DYNEIN INTERMEDIATE CHAIN"/>
    <property type="match status" value="1"/>
</dbReference>
<dbReference type="AlphaFoldDB" id="A0AAV4G1R6"/>
<feature type="compositionally biased region" description="Polar residues" evidence="13">
    <location>
        <begin position="21"/>
        <end position="33"/>
    </location>
</feature>
<protein>
    <recommendedName>
        <fullName evidence="10">Dynein axonemal intermediate chain 4</fullName>
    </recommendedName>
    <alternativeName>
        <fullName evidence="11">WD repeat-containing protein 78</fullName>
    </alternativeName>
</protein>
<comment type="caution">
    <text evidence="14">The sequence shown here is derived from an EMBL/GenBank/DDBJ whole genome shotgun (WGS) entry which is preliminary data.</text>
</comment>
<feature type="region of interest" description="Disordered" evidence="13">
    <location>
        <begin position="869"/>
        <end position="904"/>
    </location>
</feature>
<evidence type="ECO:0000256" key="4">
    <source>
        <dbReference type="ARBA" id="ARBA00022737"/>
    </source>
</evidence>
<sequence>MSTSKQNKKLLAPRPHDSNRSKNASVARSSKNNHPGRAPAFASVRSNVVSSASGSKRIQPGAPSDKMSHQRPVVQIFDEAGCDVTPQPLLHMDPNMMKKNVIGDSSVGTPTDLMSQASASIYGTQAGTTAATSVFGGGPFTRSVFTQSYDTSSDSIPPDDIGSPDLTTFAEVRHKRQEVQEVPTEDDLGKIVDIVLTETDTIWMLDLPDTKVSKESDEAPAAKERLTTYAELVKSRPGNDLYAERGMNTFNEPHKLKSVVTNKIDLNSVGVECTNWDMYDTYDALEKEQKATEDIISEQSEFGHKSQMEVLQEDDEDVLSEAAAKEEAEEEEGTISRPSSPKEEGAEATTPKAEGAVEDHAVPKTKSLRKPYSANMTGRDSRATEESSMLGSEVQSTLETNVELSDKEKLTQEWLDLSQSEELHRHLFLIERVINLNTYQNKQALYRNFKPLFSKVRRIHTDMQFENDVTPESHTPHIDRSVADQEKASSTVVVQDMGPNLDRLWSYNCTLTRGKNVSCIAWNKSNPDLVAVGYGQFEFTNQKPGLVCCWCIKNPEYPERVFMSKQGVTALDFSTANANLLAVGFYDGGIAVYNVRKSVDEPVLDNFTTPGKNLAPIWQLRWIEKERGSGDERTEVLISISTDGRVTQWSIRKGFESYDVMKLKKMPTRMGGRSREKKGEAFISRYAGGMCFDFHNKDPNIYIAGTEEGYIHKCSCSHNEQYLESYNGHVSPVYSVQWSPFVPDIFLSCSADWTIKLWHQDKTKHILSFYSTTRAVNDICWSPWSSTVFASVNEGAVEVWDLAQSTLDAVYTLAPTSGARQTSVSFSKNSHCLLVGDNEGQVTVYELRCMPPPHEDQAGALKKVIEASLASQLPGPKETTEEGQEDEEDDINVKMEESKGISKV</sequence>
<dbReference type="GO" id="GO:0005858">
    <property type="term" value="C:axonemal dynein complex"/>
    <property type="evidence" value="ECO:0007669"/>
    <property type="project" value="TreeGrafter"/>
</dbReference>
<evidence type="ECO:0000256" key="12">
    <source>
        <dbReference type="PROSITE-ProRule" id="PRU00221"/>
    </source>
</evidence>
<evidence type="ECO:0000256" key="11">
    <source>
        <dbReference type="ARBA" id="ARBA00041557"/>
    </source>
</evidence>
<dbReference type="PROSITE" id="PS50082">
    <property type="entry name" value="WD_REPEATS_2"/>
    <property type="match status" value="2"/>
</dbReference>
<feature type="compositionally biased region" description="Polar residues" evidence="13">
    <location>
        <begin position="386"/>
        <end position="395"/>
    </location>
</feature>
<keyword evidence="8" id="KW-0966">Cell projection</keyword>
<dbReference type="Pfam" id="PF00400">
    <property type="entry name" value="WD40"/>
    <property type="match status" value="1"/>
</dbReference>
<dbReference type="Proteomes" id="UP000762676">
    <property type="component" value="Unassembled WGS sequence"/>
</dbReference>
<evidence type="ECO:0000256" key="9">
    <source>
        <dbReference type="ARBA" id="ARBA00024190"/>
    </source>
</evidence>
<dbReference type="InterPro" id="IPR050687">
    <property type="entry name" value="Dynein_IC"/>
</dbReference>
<evidence type="ECO:0000313" key="15">
    <source>
        <dbReference type="Proteomes" id="UP000762676"/>
    </source>
</evidence>
<dbReference type="SUPFAM" id="SSF50978">
    <property type="entry name" value="WD40 repeat-like"/>
    <property type="match status" value="1"/>
</dbReference>
<feature type="region of interest" description="Disordered" evidence="13">
    <location>
        <begin position="1"/>
        <end position="70"/>
    </location>
</feature>
<comment type="subcellular location">
    <subcellularLocation>
        <location evidence="1">Cytoplasm</location>
        <location evidence="1">Cytoskeleton</location>
        <location evidence="1">Flagellum axoneme</location>
    </subcellularLocation>
    <subcellularLocation>
        <location evidence="9">Dynein axonemal particle</location>
    </subcellularLocation>
</comment>
<accession>A0AAV4G1R6</accession>
<evidence type="ECO:0000256" key="8">
    <source>
        <dbReference type="ARBA" id="ARBA00023273"/>
    </source>
</evidence>
<keyword evidence="2" id="KW-0963">Cytoplasm</keyword>
<feature type="repeat" description="WD" evidence="12">
    <location>
        <begin position="726"/>
        <end position="768"/>
    </location>
</feature>
<evidence type="ECO:0000313" key="14">
    <source>
        <dbReference type="EMBL" id="GFR79482.1"/>
    </source>
</evidence>
<dbReference type="InterPro" id="IPR036322">
    <property type="entry name" value="WD40_repeat_dom_sf"/>
</dbReference>
<name>A0AAV4G1R6_9GAST</name>
<dbReference type="EMBL" id="BMAT01008175">
    <property type="protein sequence ID" value="GFR79482.1"/>
    <property type="molecule type" value="Genomic_DNA"/>
</dbReference>
<dbReference type="PANTHER" id="PTHR12442:SF12">
    <property type="entry name" value="DYNEIN AXONEMAL INTERMEDIATE CHAIN 4"/>
    <property type="match status" value="1"/>
</dbReference>
<dbReference type="GO" id="GO:0120293">
    <property type="term" value="C:dynein axonemal particle"/>
    <property type="evidence" value="ECO:0007669"/>
    <property type="project" value="UniProtKB-SubCell"/>
</dbReference>
<evidence type="ECO:0000256" key="10">
    <source>
        <dbReference type="ARBA" id="ARBA00040002"/>
    </source>
</evidence>
<dbReference type="GO" id="GO:0003341">
    <property type="term" value="P:cilium movement"/>
    <property type="evidence" value="ECO:0007669"/>
    <property type="project" value="TreeGrafter"/>
</dbReference>
<dbReference type="FunFam" id="2.130.10.10:FF:001248">
    <property type="entry name" value="WD repeat domain 78"/>
    <property type="match status" value="1"/>
</dbReference>
<keyword evidence="3 12" id="KW-0853">WD repeat</keyword>
<feature type="region of interest" description="Disordered" evidence="13">
    <location>
        <begin position="298"/>
        <end position="395"/>
    </location>
</feature>
<evidence type="ECO:0000256" key="6">
    <source>
        <dbReference type="ARBA" id="ARBA00023069"/>
    </source>
</evidence>
<organism evidence="14 15">
    <name type="scientific">Elysia marginata</name>
    <dbReference type="NCBI Taxonomy" id="1093978"/>
    <lineage>
        <taxon>Eukaryota</taxon>
        <taxon>Metazoa</taxon>
        <taxon>Spiralia</taxon>
        <taxon>Lophotrochozoa</taxon>
        <taxon>Mollusca</taxon>
        <taxon>Gastropoda</taxon>
        <taxon>Heterobranchia</taxon>
        <taxon>Euthyneura</taxon>
        <taxon>Panpulmonata</taxon>
        <taxon>Sacoglossa</taxon>
        <taxon>Placobranchoidea</taxon>
        <taxon>Plakobranchidae</taxon>
        <taxon>Elysia</taxon>
    </lineage>
</organism>
<keyword evidence="15" id="KW-1185">Reference proteome</keyword>
<keyword evidence="7" id="KW-0206">Cytoskeleton</keyword>
<dbReference type="PROSITE" id="PS50294">
    <property type="entry name" value="WD_REPEATS_REGION"/>
    <property type="match status" value="1"/>
</dbReference>
<evidence type="ECO:0000256" key="1">
    <source>
        <dbReference type="ARBA" id="ARBA00004611"/>
    </source>
</evidence>
<dbReference type="GO" id="GO:0045504">
    <property type="term" value="F:dynein heavy chain binding"/>
    <property type="evidence" value="ECO:0007669"/>
    <property type="project" value="TreeGrafter"/>
</dbReference>
<feature type="compositionally biased region" description="Low complexity" evidence="13">
    <location>
        <begin position="40"/>
        <end position="55"/>
    </location>
</feature>
<reference evidence="14 15" key="1">
    <citation type="journal article" date="2021" name="Elife">
        <title>Chloroplast acquisition without the gene transfer in kleptoplastic sea slugs, Plakobranchus ocellatus.</title>
        <authorList>
            <person name="Maeda T."/>
            <person name="Takahashi S."/>
            <person name="Yoshida T."/>
            <person name="Shimamura S."/>
            <person name="Takaki Y."/>
            <person name="Nagai Y."/>
            <person name="Toyoda A."/>
            <person name="Suzuki Y."/>
            <person name="Arimoto A."/>
            <person name="Ishii H."/>
            <person name="Satoh N."/>
            <person name="Nishiyama T."/>
            <person name="Hasebe M."/>
            <person name="Maruyama T."/>
            <person name="Minagawa J."/>
            <person name="Obokata J."/>
            <person name="Shigenobu S."/>
        </authorList>
    </citation>
    <scope>NUCLEOTIDE SEQUENCE [LARGE SCALE GENOMIC DNA]</scope>
</reference>
<dbReference type="SMART" id="SM00320">
    <property type="entry name" value="WD40"/>
    <property type="match status" value="6"/>
</dbReference>
<keyword evidence="6" id="KW-0969">Cilium</keyword>
<dbReference type="GO" id="GO:0045503">
    <property type="term" value="F:dynein light chain binding"/>
    <property type="evidence" value="ECO:0007669"/>
    <property type="project" value="TreeGrafter"/>
</dbReference>
<proteinExistence type="predicted"/>
<keyword evidence="5" id="KW-0282">Flagellum</keyword>
<gene>
    <name evidence="14" type="ORF">ElyMa_004021600</name>
</gene>
<evidence type="ECO:0000256" key="7">
    <source>
        <dbReference type="ARBA" id="ARBA00023212"/>
    </source>
</evidence>
<dbReference type="InterPro" id="IPR015943">
    <property type="entry name" value="WD40/YVTN_repeat-like_dom_sf"/>
</dbReference>